<evidence type="ECO:0000313" key="3">
    <source>
        <dbReference type="Proteomes" id="UP000069241"/>
    </source>
</evidence>
<sequence>MKIAVSSEGPGLDSMVDPRFGRAAGFVLVDTDSMAAEYLDNGASQILAQGAGIETAERLAGAGIRAVLSGYVGPKAFAALQAADIAVYQDLDGRSVREAVRCYLEGGVTAADAPNKQA</sequence>
<dbReference type="Gene3D" id="3.30.420.130">
    <property type="entry name" value="Dinitrogenase iron-molybdenum cofactor biosynthesis domain"/>
    <property type="match status" value="1"/>
</dbReference>
<evidence type="ECO:0000259" key="1">
    <source>
        <dbReference type="Pfam" id="PF02579"/>
    </source>
</evidence>
<dbReference type="RefSeq" id="WP_062251251.1">
    <property type="nucleotide sequence ID" value="NZ_CP014229.1"/>
</dbReference>
<keyword evidence="3" id="KW-1185">Reference proteome</keyword>
<dbReference type="SUPFAM" id="SSF53146">
    <property type="entry name" value="Nitrogenase accessory factor-like"/>
    <property type="match status" value="1"/>
</dbReference>
<dbReference type="Proteomes" id="UP000069241">
    <property type="component" value="Chromosome"/>
</dbReference>
<organism evidence="2 3">
    <name type="scientific">Desulfovibrio fairfieldensis</name>
    <dbReference type="NCBI Taxonomy" id="44742"/>
    <lineage>
        <taxon>Bacteria</taxon>
        <taxon>Pseudomonadati</taxon>
        <taxon>Thermodesulfobacteriota</taxon>
        <taxon>Desulfovibrionia</taxon>
        <taxon>Desulfovibrionales</taxon>
        <taxon>Desulfovibrionaceae</taxon>
        <taxon>Desulfovibrio</taxon>
    </lineage>
</organism>
<dbReference type="PANTHER" id="PTHR42983:SF1">
    <property type="entry name" value="IRON-MOLYBDENUM PROTEIN"/>
    <property type="match status" value="1"/>
</dbReference>
<proteinExistence type="predicted"/>
<accession>A0A0X8JI08</accession>
<reference evidence="3" key="1">
    <citation type="submission" date="2016-02" db="EMBL/GenBank/DDBJ databases">
        <authorList>
            <person name="Holder M.E."/>
            <person name="Ajami N.J."/>
            <person name="Petrosino J.F."/>
        </authorList>
    </citation>
    <scope>NUCLEOTIDE SEQUENCE [LARGE SCALE GENOMIC DNA]</scope>
    <source>
        <strain evidence="3">CCUG 45958</strain>
    </source>
</reference>
<gene>
    <name evidence="2" type="ORF">AXF13_00705</name>
</gene>
<dbReference type="InterPro" id="IPR036105">
    <property type="entry name" value="DiNase_FeMo-co_biosyn_sf"/>
</dbReference>
<evidence type="ECO:0000313" key="2">
    <source>
        <dbReference type="EMBL" id="AMD88753.1"/>
    </source>
</evidence>
<dbReference type="PANTHER" id="PTHR42983">
    <property type="entry name" value="DINITROGENASE IRON-MOLYBDENUM COFACTOR PROTEIN-RELATED"/>
    <property type="match status" value="1"/>
</dbReference>
<dbReference type="EMBL" id="CP014229">
    <property type="protein sequence ID" value="AMD88753.1"/>
    <property type="molecule type" value="Genomic_DNA"/>
</dbReference>
<dbReference type="KEGG" id="dfi:AXF13_00705"/>
<dbReference type="InterPro" id="IPR003731">
    <property type="entry name" value="Di-Nase_FeMo-co_biosynth"/>
</dbReference>
<name>A0A0X8JI08_9BACT</name>
<protein>
    <submittedName>
        <fullName evidence="2">Dinitrogenase iron-molybdenum cofactor biosynthesis protein</fullName>
    </submittedName>
</protein>
<dbReference type="STRING" id="44742.AXF13_00705"/>
<dbReference type="Pfam" id="PF02579">
    <property type="entry name" value="Nitro_FeMo-Co"/>
    <property type="match status" value="1"/>
</dbReference>
<dbReference type="AlphaFoldDB" id="A0A0X8JI08"/>
<feature type="domain" description="Dinitrogenase iron-molybdenum cofactor biosynthesis" evidence="1">
    <location>
        <begin position="13"/>
        <end position="104"/>
    </location>
</feature>